<dbReference type="PANTHER" id="PTHR14969:SF62">
    <property type="entry name" value="DECAPRENYLPHOSPHORYL-5-PHOSPHORIBOSE PHOSPHATASE RV3807C-RELATED"/>
    <property type="match status" value="1"/>
</dbReference>
<dbReference type="OrthoDB" id="5289372at2"/>
<feature type="transmembrane region" description="Helical" evidence="7">
    <location>
        <begin position="162"/>
        <end position="179"/>
    </location>
</feature>
<feature type="transmembrane region" description="Helical" evidence="7">
    <location>
        <begin position="89"/>
        <end position="110"/>
    </location>
</feature>
<dbReference type="SUPFAM" id="SSF48317">
    <property type="entry name" value="Acid phosphatase/Vanadium-dependent haloperoxidase"/>
    <property type="match status" value="1"/>
</dbReference>
<evidence type="ECO:0000256" key="4">
    <source>
        <dbReference type="ARBA" id="ARBA00022801"/>
    </source>
</evidence>
<evidence type="ECO:0000256" key="5">
    <source>
        <dbReference type="ARBA" id="ARBA00022989"/>
    </source>
</evidence>
<dbReference type="Proteomes" id="UP000032120">
    <property type="component" value="Unassembled WGS sequence"/>
</dbReference>
<dbReference type="Gene3D" id="1.20.144.10">
    <property type="entry name" value="Phosphatidic acid phosphatase type 2/haloperoxidase"/>
    <property type="match status" value="2"/>
</dbReference>
<feature type="transmembrane region" description="Helical" evidence="7">
    <location>
        <begin position="185"/>
        <end position="205"/>
    </location>
</feature>
<dbReference type="GO" id="GO:0005886">
    <property type="term" value="C:plasma membrane"/>
    <property type="evidence" value="ECO:0007669"/>
    <property type="project" value="UniProtKB-SubCell"/>
</dbReference>
<keyword evidence="4" id="KW-0378">Hydrolase</keyword>
<keyword evidence="10" id="KW-1185">Reference proteome</keyword>
<dbReference type="GO" id="GO:0016787">
    <property type="term" value="F:hydrolase activity"/>
    <property type="evidence" value="ECO:0007669"/>
    <property type="project" value="UniProtKB-KW"/>
</dbReference>
<accession>A0A0D0IK26</accession>
<evidence type="ECO:0000256" key="3">
    <source>
        <dbReference type="ARBA" id="ARBA00022692"/>
    </source>
</evidence>
<feature type="transmembrane region" description="Helical" evidence="7">
    <location>
        <begin position="130"/>
        <end position="150"/>
    </location>
</feature>
<keyword evidence="6 7" id="KW-0472">Membrane</keyword>
<evidence type="ECO:0000259" key="8">
    <source>
        <dbReference type="SMART" id="SM00014"/>
    </source>
</evidence>
<feature type="transmembrane region" description="Helical" evidence="7">
    <location>
        <begin position="9"/>
        <end position="29"/>
    </location>
</feature>
<dbReference type="Pfam" id="PF01569">
    <property type="entry name" value="PAP2"/>
    <property type="match status" value="1"/>
</dbReference>
<keyword evidence="5 7" id="KW-1133">Transmembrane helix</keyword>
<sequence length="215" mass="22477">MSSKPATPGIAWAVVAILAVAGLGAYFHFGSSGPLPIDVAWRDATRLTPVSVSFTVAAFLAEIGSGVGVVACGVVACALLLTRHFGREAGALATALVLGVVLSELAKHLVARPRPLDALYAWDGYSYPSGHSMGAAALAVSVAYAVSSIYRRGATFVNRSSVTWAWIAAVCWILAMMWSRAALSVHWLSDTVAGALLGIAAAVIAQRIWQRTRVK</sequence>
<dbReference type="RefSeq" id="WP_042544722.1">
    <property type="nucleotide sequence ID" value="NZ_JXSQ01000018.1"/>
</dbReference>
<evidence type="ECO:0000313" key="10">
    <source>
        <dbReference type="Proteomes" id="UP000032120"/>
    </source>
</evidence>
<evidence type="ECO:0000256" key="6">
    <source>
        <dbReference type="ARBA" id="ARBA00023136"/>
    </source>
</evidence>
<protein>
    <recommendedName>
        <fullName evidence="8">Phosphatidic acid phosphatase type 2/haloperoxidase domain-containing protein</fullName>
    </recommendedName>
</protein>
<reference evidence="9 10" key="1">
    <citation type="submission" date="2015-01" db="EMBL/GenBank/DDBJ databases">
        <title>Draft genome sequence of Leucobacter komagatae strain VKM ST2845.</title>
        <authorList>
            <person name="Karlyshev A.V."/>
            <person name="Kudryashova E.B."/>
        </authorList>
    </citation>
    <scope>NUCLEOTIDE SEQUENCE [LARGE SCALE GENOMIC DNA]</scope>
    <source>
        <strain evidence="9 10">VKM ST2845</strain>
    </source>
</reference>
<dbReference type="PANTHER" id="PTHR14969">
    <property type="entry name" value="SPHINGOSINE-1-PHOSPHATE PHOSPHOHYDROLASE"/>
    <property type="match status" value="1"/>
</dbReference>
<organism evidence="9 10">
    <name type="scientific">Leucobacter komagatae</name>
    <dbReference type="NCBI Taxonomy" id="55969"/>
    <lineage>
        <taxon>Bacteria</taxon>
        <taxon>Bacillati</taxon>
        <taxon>Actinomycetota</taxon>
        <taxon>Actinomycetes</taxon>
        <taxon>Micrococcales</taxon>
        <taxon>Microbacteriaceae</taxon>
        <taxon>Leucobacter</taxon>
    </lineage>
</organism>
<evidence type="ECO:0000256" key="1">
    <source>
        <dbReference type="ARBA" id="ARBA00004651"/>
    </source>
</evidence>
<gene>
    <name evidence="9" type="ORF">SD72_12080</name>
</gene>
<dbReference type="SMART" id="SM00014">
    <property type="entry name" value="acidPPc"/>
    <property type="match status" value="1"/>
</dbReference>
<evidence type="ECO:0000313" key="9">
    <source>
        <dbReference type="EMBL" id="KIP51964.1"/>
    </source>
</evidence>
<proteinExistence type="predicted"/>
<feature type="transmembrane region" description="Helical" evidence="7">
    <location>
        <begin position="49"/>
        <end position="82"/>
    </location>
</feature>
<keyword evidence="2" id="KW-1003">Cell membrane</keyword>
<dbReference type="EMBL" id="JXSQ01000018">
    <property type="protein sequence ID" value="KIP51964.1"/>
    <property type="molecule type" value="Genomic_DNA"/>
</dbReference>
<comment type="subcellular location">
    <subcellularLocation>
        <location evidence="1">Cell membrane</location>
        <topology evidence="1">Multi-pass membrane protein</topology>
    </subcellularLocation>
</comment>
<evidence type="ECO:0000256" key="7">
    <source>
        <dbReference type="SAM" id="Phobius"/>
    </source>
</evidence>
<dbReference type="AlphaFoldDB" id="A0A0D0IK26"/>
<name>A0A0D0IK26_9MICO</name>
<dbReference type="InterPro" id="IPR000326">
    <property type="entry name" value="PAP2/HPO"/>
</dbReference>
<comment type="caution">
    <text evidence="9">The sequence shown here is derived from an EMBL/GenBank/DDBJ whole genome shotgun (WGS) entry which is preliminary data.</text>
</comment>
<keyword evidence="3 7" id="KW-0812">Transmembrane</keyword>
<evidence type="ECO:0000256" key="2">
    <source>
        <dbReference type="ARBA" id="ARBA00022475"/>
    </source>
</evidence>
<feature type="domain" description="Phosphatidic acid phosphatase type 2/haloperoxidase" evidence="8">
    <location>
        <begin position="88"/>
        <end position="206"/>
    </location>
</feature>
<dbReference type="InterPro" id="IPR036938">
    <property type="entry name" value="PAP2/HPO_sf"/>
</dbReference>